<feature type="domain" description="Calmodulin binding protein central" evidence="10">
    <location>
        <begin position="240"/>
        <end position="304"/>
    </location>
</feature>
<dbReference type="PANTHER" id="PTHR31713:SF92">
    <property type="entry name" value="CALMODULIN-BINDING PROTEIN"/>
    <property type="match status" value="1"/>
</dbReference>
<dbReference type="GO" id="GO:0005634">
    <property type="term" value="C:nucleus"/>
    <property type="evidence" value="ECO:0007669"/>
    <property type="project" value="UniProtKB-SubCell"/>
</dbReference>
<evidence type="ECO:0000256" key="6">
    <source>
        <dbReference type="ARBA" id="ARBA00023163"/>
    </source>
</evidence>
<feature type="region of interest" description="Disordered" evidence="8">
    <location>
        <begin position="1"/>
        <end position="25"/>
    </location>
</feature>
<proteinExistence type="inferred from homology"/>
<evidence type="ECO:0000256" key="8">
    <source>
        <dbReference type="SAM" id="MobiDB-lite"/>
    </source>
</evidence>
<evidence type="ECO:0000256" key="7">
    <source>
        <dbReference type="ARBA" id="ARBA00023242"/>
    </source>
</evidence>
<dbReference type="AlphaFoldDB" id="A0A834TA52"/>
<dbReference type="Proteomes" id="UP000634136">
    <property type="component" value="Unassembled WGS sequence"/>
</dbReference>
<dbReference type="Pfam" id="PF07887">
    <property type="entry name" value="Calmodulin_bind"/>
    <property type="match status" value="1"/>
</dbReference>
<feature type="domain" description="Calmodulin binding protein C-terminal" evidence="11">
    <location>
        <begin position="311"/>
        <end position="371"/>
    </location>
</feature>
<evidence type="ECO:0000256" key="3">
    <source>
        <dbReference type="ARBA" id="ARBA00023015"/>
    </source>
</evidence>
<evidence type="ECO:0000259" key="9">
    <source>
        <dbReference type="Pfam" id="PF07887"/>
    </source>
</evidence>
<dbReference type="Pfam" id="PF20452">
    <property type="entry name" value="Calmod_bind_C"/>
    <property type="match status" value="1"/>
</dbReference>
<organism evidence="12 13">
    <name type="scientific">Senna tora</name>
    <dbReference type="NCBI Taxonomy" id="362788"/>
    <lineage>
        <taxon>Eukaryota</taxon>
        <taxon>Viridiplantae</taxon>
        <taxon>Streptophyta</taxon>
        <taxon>Embryophyta</taxon>
        <taxon>Tracheophyta</taxon>
        <taxon>Spermatophyta</taxon>
        <taxon>Magnoliopsida</taxon>
        <taxon>eudicotyledons</taxon>
        <taxon>Gunneridae</taxon>
        <taxon>Pentapetalae</taxon>
        <taxon>rosids</taxon>
        <taxon>fabids</taxon>
        <taxon>Fabales</taxon>
        <taxon>Fabaceae</taxon>
        <taxon>Caesalpinioideae</taxon>
        <taxon>Cassia clade</taxon>
        <taxon>Senna</taxon>
    </lineage>
</organism>
<dbReference type="PANTHER" id="PTHR31713">
    <property type="entry name" value="OS02G0177800 PROTEIN"/>
    <property type="match status" value="1"/>
</dbReference>
<keyword evidence="6" id="KW-0804">Transcription</keyword>
<evidence type="ECO:0000313" key="12">
    <source>
        <dbReference type="EMBL" id="KAF7817959.1"/>
    </source>
</evidence>
<evidence type="ECO:0000256" key="2">
    <source>
        <dbReference type="ARBA" id="ARBA00007214"/>
    </source>
</evidence>
<dbReference type="GO" id="GO:0005516">
    <property type="term" value="F:calmodulin binding"/>
    <property type="evidence" value="ECO:0007669"/>
    <property type="project" value="InterPro"/>
</dbReference>
<name>A0A834TA52_9FABA</name>
<dbReference type="GO" id="GO:0003700">
    <property type="term" value="F:DNA-binding transcription factor activity"/>
    <property type="evidence" value="ECO:0007669"/>
    <property type="project" value="TreeGrafter"/>
</dbReference>
<accession>A0A834TA52</accession>
<comment type="subcellular location">
    <subcellularLocation>
        <location evidence="1">Nucleus</location>
    </subcellularLocation>
</comment>
<keyword evidence="4" id="KW-0238">DNA-binding</keyword>
<evidence type="ECO:0000259" key="10">
    <source>
        <dbReference type="Pfam" id="PF20451"/>
    </source>
</evidence>
<dbReference type="InterPro" id="IPR012416">
    <property type="entry name" value="CBP60"/>
</dbReference>
<comment type="caution">
    <text evidence="12">The sequence shown here is derived from an EMBL/GenBank/DDBJ whole genome shotgun (WGS) entry which is preliminary data.</text>
</comment>
<gene>
    <name evidence="12" type="ORF">G2W53_023414</name>
</gene>
<keyword evidence="7" id="KW-0539">Nucleus</keyword>
<dbReference type="InterPro" id="IPR046831">
    <property type="entry name" value="Calmodulin_bind_N"/>
</dbReference>
<evidence type="ECO:0000256" key="5">
    <source>
        <dbReference type="ARBA" id="ARBA00023159"/>
    </source>
</evidence>
<evidence type="ECO:0000313" key="13">
    <source>
        <dbReference type="Proteomes" id="UP000634136"/>
    </source>
</evidence>
<keyword evidence="5" id="KW-0010">Activator</keyword>
<dbReference type="GO" id="GO:0080142">
    <property type="term" value="P:regulation of salicylic acid biosynthetic process"/>
    <property type="evidence" value="ECO:0007669"/>
    <property type="project" value="TreeGrafter"/>
</dbReference>
<dbReference type="OrthoDB" id="748178at2759"/>
<evidence type="ECO:0000256" key="1">
    <source>
        <dbReference type="ARBA" id="ARBA00004123"/>
    </source>
</evidence>
<evidence type="ECO:0000256" key="4">
    <source>
        <dbReference type="ARBA" id="ARBA00023125"/>
    </source>
</evidence>
<dbReference type="InterPro" id="IPR046830">
    <property type="entry name" value="Calmod_bind_M"/>
</dbReference>
<dbReference type="InterPro" id="IPR046829">
    <property type="entry name" value="Calmod_bind_C"/>
</dbReference>
<evidence type="ECO:0000259" key="11">
    <source>
        <dbReference type="Pfam" id="PF20452"/>
    </source>
</evidence>
<dbReference type="GO" id="GO:0043565">
    <property type="term" value="F:sequence-specific DNA binding"/>
    <property type="evidence" value="ECO:0007669"/>
    <property type="project" value="TreeGrafter"/>
</dbReference>
<reference evidence="12" key="1">
    <citation type="submission" date="2020-09" db="EMBL/GenBank/DDBJ databases">
        <title>Genome-Enabled Discovery of Anthraquinone Biosynthesis in Senna tora.</title>
        <authorList>
            <person name="Kang S.-H."/>
            <person name="Pandey R.P."/>
            <person name="Lee C.-M."/>
            <person name="Sim J.-S."/>
            <person name="Jeong J.-T."/>
            <person name="Choi B.-S."/>
            <person name="Jung M."/>
            <person name="Ginzburg D."/>
            <person name="Zhao K."/>
            <person name="Won S.Y."/>
            <person name="Oh T.-J."/>
            <person name="Yu Y."/>
            <person name="Kim N.-H."/>
            <person name="Lee O.R."/>
            <person name="Lee T.-H."/>
            <person name="Bashyal P."/>
            <person name="Kim T.-S."/>
            <person name="Lee W.-H."/>
            <person name="Kawkins C."/>
            <person name="Kim C.-K."/>
            <person name="Kim J.S."/>
            <person name="Ahn B.O."/>
            <person name="Rhee S.Y."/>
            <person name="Sohng J.K."/>
        </authorList>
    </citation>
    <scope>NUCLEOTIDE SEQUENCE</scope>
    <source>
        <tissue evidence="12">Leaf</tissue>
    </source>
</reference>
<dbReference type="EMBL" id="JAAIUW010000008">
    <property type="protein sequence ID" value="KAF7817959.1"/>
    <property type="molecule type" value="Genomic_DNA"/>
</dbReference>
<comment type="similarity">
    <text evidence="2">Belongs to the plant ACBP60 protein family.</text>
</comment>
<protein>
    <submittedName>
        <fullName evidence="12">Calmodulin-binding protein 60 D-like</fullName>
    </submittedName>
</protein>
<dbReference type="Pfam" id="PF20451">
    <property type="entry name" value="Calmod_bind_M"/>
    <property type="match status" value="1"/>
</dbReference>
<feature type="domain" description="Calmodulin binding protein-like N-terminal" evidence="9">
    <location>
        <begin position="82"/>
        <end position="226"/>
    </location>
</feature>
<keyword evidence="13" id="KW-1185">Reference proteome</keyword>
<sequence length="555" mass="63037">MVSQSKFQQEDRQDSRRRPHADPFSGLPHIIKQLYMNHNDLASYLEPFLRRIVREEVERKIQQHLFPRATVNEGGTSGAKPLELRFINKLADTIFTHSNIIAVDKETPLQIALYDVRSQSVVRNGPLSCIKVEICALDGEFRSEDWSVEEFHANILRQREDRGALLNGDRFISLQDGLGCITNMKFTDNSSWIRSQKFRLGVRVAQSFSCGVSIKEGKTEPFRVKDYRGESYKKHHPPSLDDDIWRLEKIAKDGTTHKRLSLHGIKTVKDLLQLYIISPSSLQEKVGNIPNKSWLAITEHAKACVIDDYNLYMYHAAEQSIGLLFNSICMLVGVTFDGQNYCSPDTLTPNEKHMVEVVKQHAYRNLNTLKSVDGTSFNFQRPLTCLQSGQDGPLDHGLQQLNFPSVQPGQVETWAASDLPFTSTSYVDEGINNNNNNQFCVNPLPDLTNMSQYGSVEGEFFSGMHIEGNSWPHSGSHWTQNENPDIQFTNWGQENGLYFGSHGGTEFRSHSDVGVSNSGKPKAVWYKIRTALKWVISVRRDAAAKRMAKLIYYNY</sequence>
<keyword evidence="3" id="KW-0805">Transcription regulation</keyword>